<keyword evidence="2 4" id="KW-0663">Pyridoxal phosphate</keyword>
<dbReference type="Pfam" id="PF00282">
    <property type="entry name" value="Pyridoxal_deC"/>
    <property type="match status" value="1"/>
</dbReference>
<dbReference type="EMBL" id="JBBDGL010000001">
    <property type="protein sequence ID" value="MEJ1155163.1"/>
    <property type="molecule type" value="Genomic_DNA"/>
</dbReference>
<dbReference type="SUPFAM" id="SSF53383">
    <property type="entry name" value="PLP-dependent transferases"/>
    <property type="match status" value="1"/>
</dbReference>
<gene>
    <name evidence="5" type="ORF">WDU96_06065</name>
</gene>
<name>A0ABU8LTD1_9MICO</name>
<accession>A0ABU8LTD1</accession>
<keyword evidence="6" id="KW-1185">Reference proteome</keyword>
<evidence type="ECO:0000256" key="1">
    <source>
        <dbReference type="ARBA" id="ARBA00001933"/>
    </source>
</evidence>
<dbReference type="RefSeq" id="WP_337337570.1">
    <property type="nucleotide sequence ID" value="NZ_JBBDGL010000001.1"/>
</dbReference>
<evidence type="ECO:0000256" key="4">
    <source>
        <dbReference type="RuleBase" id="RU000382"/>
    </source>
</evidence>
<keyword evidence="3 4" id="KW-0456">Lyase</keyword>
<dbReference type="Gene3D" id="3.90.1150.170">
    <property type="match status" value="1"/>
</dbReference>
<sequence length="159" mass="16366">MSDFHYQSALAAAHTHALEWLGSLHTRPLPPRLDETAIAASLGEIPGEPEDVSTTIDLLAERMEPGLTGMGSGRFFGFIIGGVHPAALAADWLVSAWDQNAAMGAVTPATAAAERTAGRWLLDLLGLPAGSSGGFASGATMANFVGFPAARGELLGRLG</sequence>
<comment type="caution">
    <text evidence="5">The sequence shown here is derived from an EMBL/GenBank/DDBJ whole genome shotgun (WGS) entry which is preliminary data.</text>
</comment>
<evidence type="ECO:0000256" key="2">
    <source>
        <dbReference type="ARBA" id="ARBA00022898"/>
    </source>
</evidence>
<comment type="similarity">
    <text evidence="4">Belongs to the group II decarboxylase family.</text>
</comment>
<dbReference type="InterPro" id="IPR015424">
    <property type="entry name" value="PyrdxlP-dep_Trfase"/>
</dbReference>
<organism evidence="5 6">
    <name type="scientific">Microbacterium marmarense</name>
    <dbReference type="NCBI Taxonomy" id="3122051"/>
    <lineage>
        <taxon>Bacteria</taxon>
        <taxon>Bacillati</taxon>
        <taxon>Actinomycetota</taxon>
        <taxon>Actinomycetes</taxon>
        <taxon>Micrococcales</taxon>
        <taxon>Microbacteriaceae</taxon>
        <taxon>Microbacterium</taxon>
    </lineage>
</organism>
<evidence type="ECO:0000256" key="3">
    <source>
        <dbReference type="ARBA" id="ARBA00023239"/>
    </source>
</evidence>
<dbReference type="InterPro" id="IPR002129">
    <property type="entry name" value="PyrdxlP-dep_de-COase"/>
</dbReference>
<dbReference type="InterPro" id="IPR015421">
    <property type="entry name" value="PyrdxlP-dep_Trfase_major"/>
</dbReference>
<proteinExistence type="inferred from homology"/>
<reference evidence="5 6" key="1">
    <citation type="submission" date="2024-02" db="EMBL/GenBank/DDBJ databases">
        <authorList>
            <person name="Saticioglu I.B."/>
        </authorList>
    </citation>
    <scope>NUCLEOTIDE SEQUENCE [LARGE SCALE GENOMIC DNA]</scope>
    <source>
        <strain evidence="5 6">Mu-86</strain>
    </source>
</reference>
<dbReference type="Gene3D" id="3.40.640.10">
    <property type="entry name" value="Type I PLP-dependent aspartate aminotransferase-like (Major domain)"/>
    <property type="match status" value="1"/>
</dbReference>
<evidence type="ECO:0000313" key="5">
    <source>
        <dbReference type="EMBL" id="MEJ1155163.1"/>
    </source>
</evidence>
<protein>
    <submittedName>
        <fullName evidence="5">Pyridoxal-dependent decarboxylase</fullName>
    </submittedName>
</protein>
<dbReference type="Proteomes" id="UP001368654">
    <property type="component" value="Unassembled WGS sequence"/>
</dbReference>
<comment type="cofactor">
    <cofactor evidence="1 4">
        <name>pyridoxal 5'-phosphate</name>
        <dbReference type="ChEBI" id="CHEBI:597326"/>
    </cofactor>
</comment>
<evidence type="ECO:0000313" key="6">
    <source>
        <dbReference type="Proteomes" id="UP001368654"/>
    </source>
</evidence>